<evidence type="ECO:0000256" key="1">
    <source>
        <dbReference type="ARBA" id="ARBA00007797"/>
    </source>
</evidence>
<feature type="compositionally biased region" description="Basic and acidic residues" evidence="2">
    <location>
        <begin position="635"/>
        <end position="648"/>
    </location>
</feature>
<gene>
    <name evidence="4" type="primary">Cebpz</name>
    <name evidence="4" type="ORF">GTO92_0004372</name>
</gene>
<dbReference type="Pfam" id="PF03914">
    <property type="entry name" value="CBF"/>
    <property type="match status" value="1"/>
</dbReference>
<evidence type="ECO:0000313" key="5">
    <source>
        <dbReference type="Proteomes" id="UP001166052"/>
    </source>
</evidence>
<feature type="domain" description="CCAAT-binding factor" evidence="3">
    <location>
        <begin position="509"/>
        <end position="709"/>
    </location>
</feature>
<comment type="similarity">
    <text evidence="1">Belongs to the CBF/MAK21 family.</text>
</comment>
<dbReference type="Proteomes" id="UP001166052">
    <property type="component" value="Unassembled WGS sequence"/>
</dbReference>
<dbReference type="InterPro" id="IPR016024">
    <property type="entry name" value="ARM-type_fold"/>
</dbReference>
<feature type="compositionally biased region" description="Acidic residues" evidence="2">
    <location>
        <begin position="614"/>
        <end position="634"/>
    </location>
</feature>
<feature type="region of interest" description="Disordered" evidence="2">
    <location>
        <begin position="613"/>
        <end position="649"/>
    </location>
</feature>
<protein>
    <submittedName>
        <fullName evidence="4">CEBPZ protein</fullName>
    </submittedName>
</protein>
<dbReference type="SUPFAM" id="SSF48371">
    <property type="entry name" value="ARM repeat"/>
    <property type="match status" value="1"/>
</dbReference>
<evidence type="ECO:0000256" key="2">
    <source>
        <dbReference type="SAM" id="MobiDB-lite"/>
    </source>
</evidence>
<evidence type="ECO:0000259" key="3">
    <source>
        <dbReference type="Pfam" id="PF03914"/>
    </source>
</evidence>
<keyword evidence="5" id="KW-1185">Reference proteome</keyword>
<feature type="compositionally biased region" description="Acidic residues" evidence="2">
    <location>
        <begin position="864"/>
        <end position="891"/>
    </location>
</feature>
<evidence type="ECO:0000313" key="4">
    <source>
        <dbReference type="EMBL" id="MBN3293358.1"/>
    </source>
</evidence>
<name>A0ABS2Z3Q5_POLSE</name>
<accession>A0ABS2Z3Q5</accession>
<sequence length="1040" mass="119582">MLKEEKDEDSEGADEGNEEPCNNEKPNEEFNLEEVLRLGGTKADYIMLDALDEMAELVDGGKKDSVDDLKEGELENFINKLGIRSYAKDQISEDTPTPKEKENENKKSKCSKTEAQEHSKGEKVRAEVKKRVQKTEVNNSTGIGKKSREQNIFEFQPRKVLLIKPGGKWYNLDYTNEFTSTVQDQAVVAKYKSLAQKLLQEQVSLFKRKKDLQKDGNSSWIKTIVSAGTLADRMAAMTLLIQDAPVHSLEFLEMLVNQVKKKGSRRQGLMALDTLKELLLADLLPENRKLKTFSEHPFDRLEELSSGNRDSRDRRLILWYFESLLKHQVAEFVIALETLTHDTVVATKTRALVIAHELLCSRPEQEKALLKQLVNKLGDPVYKIATKVSYLLEVLLHQHPNMKSVVCNEVEILLYRPNVHVKTQYYALCFLNQIVLSHDESDLASKLITIYFSFFHGCIKKKDVESKMLSALLCGINRAYPYAKVEDEKIREQMDSLFKVVHVVNLNTALQALMLLFQVMDSQQMVSDRYYVALYKKLLDPGLSQCSKHSMFLNLLFKSLKADVVIRRVKAFVKRLLQITFGQNAAFACGALYLVSELLKTKPALRTFLQEHAESDDEEKFEDIDDEEEEEEFTDVDKEMHRDDDKPTDPNCVKPAISWLHHKNMEGVKNVQCYDPLHRNPLYCGADKSNLWELNELSRHFHPSVALFARTILQGDFIQYSGDPLHDFTLIRFLDRFVFRNPKQNRGKENTDSIVMKPKQKLSMSNVRSLPVNSQQFLEKPESQIPADEVFFHRYFKKRSTEMLLRRPSRGGDDESVDDVDDDEFEKILDAYEGNDYCKDVKNIELDFASNMKATSKKKKKDTDESESDDDDDFSNLDDEEISLGSMDEEDFGDALEEEGGAFMDTDDKDDEDDTNNAFEISKIKTGKRKKSEDLDFTETFGLKKGQKKKRGFSDDGSILATAEEFGYMLDDNMGSKFDNIGLNAMANKDNADMKQIKWELQRDDWLHGRDVRTLRKKKMKFKGNTYPAKKKGIYKKPRK</sequence>
<reference evidence="4" key="1">
    <citation type="journal article" date="2021" name="Cell">
        <title>Tracing the genetic footprints of vertebrate landing in non-teleost ray-finned fishes.</title>
        <authorList>
            <person name="Bi X."/>
            <person name="Wang K."/>
            <person name="Yang L."/>
            <person name="Pan H."/>
            <person name="Jiang H."/>
            <person name="Wei Q."/>
            <person name="Fang M."/>
            <person name="Yu H."/>
            <person name="Zhu C."/>
            <person name="Cai Y."/>
            <person name="He Y."/>
            <person name="Gan X."/>
            <person name="Zeng H."/>
            <person name="Yu D."/>
            <person name="Zhu Y."/>
            <person name="Jiang H."/>
            <person name="Qiu Q."/>
            <person name="Yang H."/>
            <person name="Zhang Y.E."/>
            <person name="Wang W."/>
            <person name="Zhu M."/>
            <person name="He S."/>
            <person name="Zhang G."/>
        </authorList>
    </citation>
    <scope>NUCLEOTIDE SEQUENCE</scope>
    <source>
        <strain evidence="4">Bchr_001</strain>
    </source>
</reference>
<dbReference type="EMBL" id="JAAWVN010021155">
    <property type="protein sequence ID" value="MBN3293358.1"/>
    <property type="molecule type" value="Genomic_DNA"/>
</dbReference>
<feature type="non-terminal residue" evidence="4">
    <location>
        <position position="1"/>
    </location>
</feature>
<comment type="caution">
    <text evidence="4">The sequence shown here is derived from an EMBL/GenBank/DDBJ whole genome shotgun (WGS) entry which is preliminary data.</text>
</comment>
<dbReference type="InterPro" id="IPR040155">
    <property type="entry name" value="CEBPZ/Mak21-like"/>
</dbReference>
<feature type="region of interest" description="Disordered" evidence="2">
    <location>
        <begin position="89"/>
        <end position="143"/>
    </location>
</feature>
<dbReference type="InterPro" id="IPR005612">
    <property type="entry name" value="CCAAT-binding_factor"/>
</dbReference>
<feature type="region of interest" description="Disordered" evidence="2">
    <location>
        <begin position="1"/>
        <end position="30"/>
    </location>
</feature>
<dbReference type="PANTHER" id="PTHR12048:SF0">
    <property type="entry name" value="CCAAT_ENHANCER-BINDING PROTEIN ZETA"/>
    <property type="match status" value="1"/>
</dbReference>
<feature type="region of interest" description="Disordered" evidence="2">
    <location>
        <begin position="853"/>
        <end position="891"/>
    </location>
</feature>
<organism evidence="4 5">
    <name type="scientific">Polypterus senegalus</name>
    <name type="common">Senegal bichir</name>
    <dbReference type="NCBI Taxonomy" id="55291"/>
    <lineage>
        <taxon>Eukaryota</taxon>
        <taxon>Metazoa</taxon>
        <taxon>Chordata</taxon>
        <taxon>Craniata</taxon>
        <taxon>Vertebrata</taxon>
        <taxon>Euteleostomi</taxon>
        <taxon>Actinopterygii</taxon>
        <taxon>Polypteriformes</taxon>
        <taxon>Polypteridae</taxon>
        <taxon>Polypterus</taxon>
    </lineage>
</organism>
<dbReference type="PANTHER" id="PTHR12048">
    <property type="entry name" value="CCAAT-BINDING FACTOR-RELATED"/>
    <property type="match status" value="1"/>
</dbReference>
<proteinExistence type="inferred from homology"/>
<feature type="non-terminal residue" evidence="4">
    <location>
        <position position="1040"/>
    </location>
</feature>
<feature type="compositionally biased region" description="Acidic residues" evidence="2">
    <location>
        <begin position="1"/>
        <end position="18"/>
    </location>
</feature>
<feature type="compositionally biased region" description="Basic and acidic residues" evidence="2">
    <location>
        <begin position="89"/>
        <end position="134"/>
    </location>
</feature>